<keyword evidence="3" id="KW-0479">Metal-binding</keyword>
<evidence type="ECO:0000256" key="2">
    <source>
        <dbReference type="ARBA" id="ARBA00004123"/>
    </source>
</evidence>
<dbReference type="Pfam" id="PF00096">
    <property type="entry name" value="zf-C2H2"/>
    <property type="match status" value="6"/>
</dbReference>
<evidence type="ECO:0000256" key="1">
    <source>
        <dbReference type="ARBA" id="ARBA00003767"/>
    </source>
</evidence>
<feature type="domain" description="C2H2-type" evidence="14">
    <location>
        <begin position="287"/>
        <end position="310"/>
    </location>
</feature>
<feature type="domain" description="C2H2-type" evidence="14">
    <location>
        <begin position="374"/>
        <end position="401"/>
    </location>
</feature>
<evidence type="ECO:0000256" key="9">
    <source>
        <dbReference type="ARBA" id="ARBA00023163"/>
    </source>
</evidence>
<keyword evidence="16" id="KW-1185">Reference proteome</keyword>
<evidence type="ECO:0000256" key="11">
    <source>
        <dbReference type="ARBA" id="ARBA00068876"/>
    </source>
</evidence>
<comment type="subcellular location">
    <subcellularLocation>
        <location evidence="2">Nucleus</location>
    </subcellularLocation>
</comment>
<evidence type="ECO:0000313" key="16">
    <source>
        <dbReference type="Proteomes" id="UP000694523"/>
    </source>
</evidence>
<dbReference type="InterPro" id="IPR050636">
    <property type="entry name" value="C2H2-ZF_domain-containing"/>
</dbReference>
<feature type="compositionally biased region" description="Acidic residues" evidence="13">
    <location>
        <begin position="67"/>
        <end position="84"/>
    </location>
</feature>
<dbReference type="PROSITE" id="PS00028">
    <property type="entry name" value="ZINC_FINGER_C2H2_1"/>
    <property type="match status" value="9"/>
</dbReference>
<comment type="function">
    <text evidence="1">May be involved in transcriptional regulation.</text>
</comment>
<dbReference type="FunFam" id="3.30.160.60:FF:000939">
    <property type="entry name" value="zinc finger protein 8 isoform X1"/>
    <property type="match status" value="1"/>
</dbReference>
<dbReference type="Gene3D" id="3.30.160.60">
    <property type="entry name" value="Classic Zinc Finger"/>
    <property type="match status" value="9"/>
</dbReference>
<keyword evidence="9" id="KW-0804">Transcription</keyword>
<keyword evidence="10" id="KW-0539">Nucleus</keyword>
<dbReference type="InterPro" id="IPR036236">
    <property type="entry name" value="Znf_C2H2_sf"/>
</dbReference>
<reference evidence="15" key="1">
    <citation type="submission" date="2025-08" db="UniProtKB">
        <authorList>
            <consortium name="Ensembl"/>
        </authorList>
    </citation>
    <scope>IDENTIFICATION</scope>
</reference>
<sequence length="428" mass="49749">MAEVKLRQHRHSSAAKPLHIKEEPELCIKPEPEEFPLHTVAVKTEDDEDKPSLLHQGPSEENRGETKEEESAEEDSEEEQTDSSDTDHSEDYCPQQTPTKRSYAMIPPDSSMLDRRPFSCSHCGLRVRWKSELESHMVVHTGEKPFKCSLCEKSYTQKSTLNAHMKIHSREKPHVCSLCEKGFHQSQHLRDHQHSIHHVCPVCSSRFPDDLDKHLKTHVEEGTLHASFLKPFSCSKCGKSFRWKSQLQKHTSAHMEGRHKCPVCERRYVRKHTLTLHMRIHTGEKPFVCSLCDARFCRQYEFTTHQKLAHCICPVCKTRFPEKMKLNAHLSTHVEEGTLKQLPLKFSCSDCGKEFRRSLELQRHMTVHTGERPFKCPFCQKGFTQKSSLNVHMRIHTGEKPHVCSVCNKCFHVQYLLTQHLRRFHPSQ</sequence>
<proteinExistence type="predicted"/>
<dbReference type="GO" id="GO:0003677">
    <property type="term" value="F:DNA binding"/>
    <property type="evidence" value="ECO:0007669"/>
    <property type="project" value="UniProtKB-KW"/>
</dbReference>
<dbReference type="SMART" id="SM00355">
    <property type="entry name" value="ZnF_C2H2"/>
    <property type="match status" value="11"/>
</dbReference>
<evidence type="ECO:0000313" key="15">
    <source>
        <dbReference type="Ensembl" id="ENSNMLP00000007934.1"/>
    </source>
</evidence>
<evidence type="ECO:0000256" key="4">
    <source>
        <dbReference type="ARBA" id="ARBA00022737"/>
    </source>
</evidence>
<reference evidence="15" key="2">
    <citation type="submission" date="2025-09" db="UniProtKB">
        <authorList>
            <consortium name="Ensembl"/>
        </authorList>
    </citation>
    <scope>IDENTIFICATION</scope>
</reference>
<feature type="domain" description="C2H2-type" evidence="14">
    <location>
        <begin position="146"/>
        <end position="173"/>
    </location>
</feature>
<dbReference type="InterPro" id="IPR013087">
    <property type="entry name" value="Znf_C2H2_type"/>
</dbReference>
<keyword evidence="5 12" id="KW-0863">Zinc-finger</keyword>
<protein>
    <recommendedName>
        <fullName evidence="11">Zinc finger protein 865</fullName>
    </recommendedName>
</protein>
<evidence type="ECO:0000256" key="10">
    <source>
        <dbReference type="ARBA" id="ARBA00023242"/>
    </source>
</evidence>
<dbReference type="FunFam" id="3.30.160.60:FF:000145">
    <property type="entry name" value="Zinc finger protein 574"/>
    <property type="match status" value="1"/>
</dbReference>
<accession>A0A8C6WHL6</accession>
<dbReference type="GO" id="GO:0005634">
    <property type="term" value="C:nucleus"/>
    <property type="evidence" value="ECO:0007669"/>
    <property type="project" value="UniProtKB-SubCell"/>
</dbReference>
<keyword evidence="7" id="KW-0805">Transcription regulation</keyword>
<dbReference type="PANTHER" id="PTHR47772:SF13">
    <property type="entry name" value="GASTRULA ZINC FINGER PROTEIN XLCGF49.1-LIKE-RELATED"/>
    <property type="match status" value="1"/>
</dbReference>
<keyword evidence="4" id="KW-0677">Repeat</keyword>
<evidence type="ECO:0000256" key="7">
    <source>
        <dbReference type="ARBA" id="ARBA00023015"/>
    </source>
</evidence>
<feature type="domain" description="C2H2-type" evidence="14">
    <location>
        <begin position="232"/>
        <end position="259"/>
    </location>
</feature>
<keyword evidence="8" id="KW-0238">DNA-binding</keyword>
<evidence type="ECO:0000256" key="12">
    <source>
        <dbReference type="PROSITE-ProRule" id="PRU00042"/>
    </source>
</evidence>
<dbReference type="FunFam" id="3.30.160.60:FF:000446">
    <property type="entry name" value="Zinc finger protein"/>
    <property type="match status" value="1"/>
</dbReference>
<dbReference type="FunFam" id="3.30.160.60:FF:002493">
    <property type="entry name" value="Zinc finger protein"/>
    <property type="match status" value="1"/>
</dbReference>
<feature type="domain" description="C2H2-type" evidence="14">
    <location>
        <begin position="174"/>
        <end position="197"/>
    </location>
</feature>
<evidence type="ECO:0000256" key="13">
    <source>
        <dbReference type="SAM" id="MobiDB-lite"/>
    </source>
</evidence>
<dbReference type="FunFam" id="3.30.160.60:FF:001450">
    <property type="entry name" value="zinc finger protein 774"/>
    <property type="match status" value="1"/>
</dbReference>
<keyword evidence="6" id="KW-0862">Zinc</keyword>
<evidence type="ECO:0000259" key="14">
    <source>
        <dbReference type="PROSITE" id="PS50157"/>
    </source>
</evidence>
<dbReference type="FunFam" id="3.30.160.60:FF:000097">
    <property type="entry name" value="Zinc finger protein"/>
    <property type="match status" value="1"/>
</dbReference>
<dbReference type="SUPFAM" id="SSF57667">
    <property type="entry name" value="beta-beta-alpha zinc fingers"/>
    <property type="match status" value="6"/>
</dbReference>
<feature type="domain" description="C2H2-type" evidence="14">
    <location>
        <begin position="402"/>
        <end position="428"/>
    </location>
</feature>
<dbReference type="PANTHER" id="PTHR47772">
    <property type="entry name" value="ZINC FINGER PROTEIN 200"/>
    <property type="match status" value="1"/>
</dbReference>
<evidence type="ECO:0000256" key="6">
    <source>
        <dbReference type="ARBA" id="ARBA00022833"/>
    </source>
</evidence>
<evidence type="ECO:0000256" key="5">
    <source>
        <dbReference type="ARBA" id="ARBA00022771"/>
    </source>
</evidence>
<evidence type="ECO:0000256" key="8">
    <source>
        <dbReference type="ARBA" id="ARBA00023125"/>
    </source>
</evidence>
<organism evidence="15 16">
    <name type="scientific">Neogobius melanostomus</name>
    <name type="common">round goby</name>
    <dbReference type="NCBI Taxonomy" id="47308"/>
    <lineage>
        <taxon>Eukaryota</taxon>
        <taxon>Metazoa</taxon>
        <taxon>Chordata</taxon>
        <taxon>Craniata</taxon>
        <taxon>Vertebrata</taxon>
        <taxon>Euteleostomi</taxon>
        <taxon>Actinopterygii</taxon>
        <taxon>Neopterygii</taxon>
        <taxon>Teleostei</taxon>
        <taxon>Neoteleostei</taxon>
        <taxon>Acanthomorphata</taxon>
        <taxon>Gobiaria</taxon>
        <taxon>Gobiiformes</taxon>
        <taxon>Gobioidei</taxon>
        <taxon>Gobiidae</taxon>
        <taxon>Benthophilinae</taxon>
        <taxon>Neogobiini</taxon>
        <taxon>Neogobius</taxon>
    </lineage>
</organism>
<dbReference type="Ensembl" id="ENSNMLT00000009024.1">
    <property type="protein sequence ID" value="ENSNMLP00000007934.1"/>
    <property type="gene ID" value="ENSNMLG00000005649.1"/>
</dbReference>
<dbReference type="PROSITE" id="PS50157">
    <property type="entry name" value="ZINC_FINGER_C2H2_2"/>
    <property type="match status" value="9"/>
</dbReference>
<name>A0A8C6WHL6_9GOBI</name>
<feature type="domain" description="C2H2-type" evidence="14">
    <location>
        <begin position="346"/>
        <end position="373"/>
    </location>
</feature>
<dbReference type="FunFam" id="3.30.160.60:FF:000100">
    <property type="entry name" value="Zinc finger 45-like"/>
    <property type="match status" value="1"/>
</dbReference>
<dbReference type="GO" id="GO:0008270">
    <property type="term" value="F:zinc ion binding"/>
    <property type="evidence" value="ECO:0007669"/>
    <property type="project" value="UniProtKB-KW"/>
</dbReference>
<feature type="domain" description="C2H2-type" evidence="14">
    <location>
        <begin position="259"/>
        <end position="286"/>
    </location>
</feature>
<feature type="region of interest" description="Disordered" evidence="13">
    <location>
        <begin position="1"/>
        <end position="108"/>
    </location>
</feature>
<feature type="compositionally biased region" description="Basic and acidic residues" evidence="13">
    <location>
        <begin position="19"/>
        <end position="36"/>
    </location>
</feature>
<dbReference type="Proteomes" id="UP000694523">
    <property type="component" value="Unplaced"/>
</dbReference>
<evidence type="ECO:0000256" key="3">
    <source>
        <dbReference type="ARBA" id="ARBA00022723"/>
    </source>
</evidence>
<dbReference type="AlphaFoldDB" id="A0A8C6WHL6"/>
<feature type="domain" description="C2H2-type" evidence="14">
    <location>
        <begin position="118"/>
        <end position="145"/>
    </location>
</feature>